<keyword evidence="2" id="KW-1185">Reference proteome</keyword>
<evidence type="ECO:0008006" key="3">
    <source>
        <dbReference type="Google" id="ProtNLM"/>
    </source>
</evidence>
<dbReference type="InterPro" id="IPR010865">
    <property type="entry name" value="DUF1499"/>
</dbReference>
<sequence>MMVIMWFIAVVGLTFAGVRFSGLLDSMLPPGEPEIVRFSPEMPLPAQPNFYLVCGGNRCPPAIRKIDSPVFQVSASQLFSRIEEIAGTMGGKVTLRNAETLHLRIVLRSPVFRFPDWVDLQAVPVEDNTSQLLAYSRSVYGAADLGANKRRLKRVLSRLGEVTQGKVAN</sequence>
<dbReference type="EMBL" id="JFKA01000010">
    <property type="protein sequence ID" value="OSQ36614.1"/>
    <property type="molecule type" value="Genomic_DNA"/>
</dbReference>
<organism evidence="1 2">
    <name type="scientific">Thalassospira mesophila</name>
    <dbReference type="NCBI Taxonomy" id="1293891"/>
    <lineage>
        <taxon>Bacteria</taxon>
        <taxon>Pseudomonadati</taxon>
        <taxon>Pseudomonadota</taxon>
        <taxon>Alphaproteobacteria</taxon>
        <taxon>Rhodospirillales</taxon>
        <taxon>Thalassospiraceae</taxon>
        <taxon>Thalassospira</taxon>
    </lineage>
</organism>
<dbReference type="AlphaFoldDB" id="A0A1Y2KXF1"/>
<dbReference type="STRING" id="1293891.TMES_17800"/>
<proteinExistence type="predicted"/>
<reference evidence="1 2" key="1">
    <citation type="submission" date="2014-03" db="EMBL/GenBank/DDBJ databases">
        <title>The draft genome sequence of Thalassospira mesophila JCM 18969.</title>
        <authorList>
            <person name="Lai Q."/>
            <person name="Shao Z."/>
        </authorList>
    </citation>
    <scope>NUCLEOTIDE SEQUENCE [LARGE SCALE GENOMIC DNA]</scope>
    <source>
        <strain evidence="1 2">JCM 18969</strain>
    </source>
</reference>
<name>A0A1Y2KXF1_9PROT</name>
<dbReference type="Proteomes" id="UP000193391">
    <property type="component" value="Unassembled WGS sequence"/>
</dbReference>
<dbReference type="Pfam" id="PF07386">
    <property type="entry name" value="DUF1499"/>
    <property type="match status" value="1"/>
</dbReference>
<evidence type="ECO:0000313" key="2">
    <source>
        <dbReference type="Proteomes" id="UP000193391"/>
    </source>
</evidence>
<protein>
    <recommendedName>
        <fullName evidence="3">DUF1499 domain-containing protein</fullName>
    </recommendedName>
</protein>
<evidence type="ECO:0000313" key="1">
    <source>
        <dbReference type="EMBL" id="OSQ36614.1"/>
    </source>
</evidence>
<comment type="caution">
    <text evidence="1">The sequence shown here is derived from an EMBL/GenBank/DDBJ whole genome shotgun (WGS) entry which is preliminary data.</text>
</comment>
<gene>
    <name evidence="1" type="ORF">TMES_17800</name>
</gene>
<accession>A0A1Y2KXF1</accession>